<feature type="domain" description="Seven-in-absentia protein TRAF-like" evidence="6">
    <location>
        <begin position="149"/>
        <end position="222"/>
    </location>
</feature>
<keyword evidence="5" id="KW-0833">Ubl conjugation pathway</keyword>
<comment type="function">
    <text evidence="5">E3 ubiquitin-protein ligase that mediates ubiquitination and subsequent proteasomal degradation of target proteins. E3 ubiquitin ligases accept ubiquitin from an E2 ubiquitin-conjugating enzyme in the form of a thioester and then directly transfers the ubiquitin to targeted substrates.</text>
</comment>
<gene>
    <name evidence="8" type="ORF">B7P43_G05847</name>
</gene>
<evidence type="ECO:0000256" key="5">
    <source>
        <dbReference type="RuleBase" id="RU201113"/>
    </source>
</evidence>
<keyword evidence="2 5" id="KW-0479">Metal-binding</keyword>
<dbReference type="GO" id="GO:0005737">
    <property type="term" value="C:cytoplasm"/>
    <property type="evidence" value="ECO:0007669"/>
    <property type="project" value="InterPro"/>
</dbReference>
<dbReference type="Pfam" id="PF03145">
    <property type="entry name" value="Sina_TRAF"/>
    <property type="match status" value="1"/>
</dbReference>
<dbReference type="OrthoDB" id="4788989at2759"/>
<evidence type="ECO:0000256" key="1">
    <source>
        <dbReference type="ARBA" id="ARBA00009119"/>
    </source>
</evidence>
<dbReference type="AlphaFoldDB" id="A0A2J7QN66"/>
<name>A0A2J7QN66_9NEOP</name>
<comment type="domain">
    <text evidence="5">The SBD domain (substrate-binding domain) mediates the interaction with substrate proteins. It is related to the TRAF family.</text>
</comment>
<dbReference type="GO" id="GO:0043161">
    <property type="term" value="P:proteasome-mediated ubiquitin-dependent protein catabolic process"/>
    <property type="evidence" value="ECO:0007669"/>
    <property type="project" value="TreeGrafter"/>
</dbReference>
<organism evidence="8 9">
    <name type="scientific">Cryptotermes secundus</name>
    <dbReference type="NCBI Taxonomy" id="105785"/>
    <lineage>
        <taxon>Eukaryota</taxon>
        <taxon>Metazoa</taxon>
        <taxon>Ecdysozoa</taxon>
        <taxon>Arthropoda</taxon>
        <taxon>Hexapoda</taxon>
        <taxon>Insecta</taxon>
        <taxon>Pterygota</taxon>
        <taxon>Neoptera</taxon>
        <taxon>Polyneoptera</taxon>
        <taxon>Dictyoptera</taxon>
        <taxon>Blattodea</taxon>
        <taxon>Blattoidea</taxon>
        <taxon>Termitoidae</taxon>
        <taxon>Kalotermitidae</taxon>
        <taxon>Cryptotermitinae</taxon>
        <taxon>Cryptotermes</taxon>
    </lineage>
</organism>
<dbReference type="GO" id="GO:0061630">
    <property type="term" value="F:ubiquitin protein ligase activity"/>
    <property type="evidence" value="ECO:0007669"/>
    <property type="project" value="UniProtKB-EC"/>
</dbReference>
<protein>
    <recommendedName>
        <fullName evidence="5">E3 ubiquitin-protein ligase</fullName>
        <ecNumber evidence="5">2.3.2.27</ecNumber>
    </recommendedName>
</protein>
<dbReference type="UniPathway" id="UPA00143"/>
<accession>A0A2J7QN66</accession>
<reference evidence="8 9" key="1">
    <citation type="submission" date="2017-12" db="EMBL/GenBank/DDBJ databases">
        <title>Hemimetabolous genomes reveal molecular basis of termite eusociality.</title>
        <authorList>
            <person name="Harrison M.C."/>
            <person name="Jongepier E."/>
            <person name="Robertson H.M."/>
            <person name="Arning N."/>
            <person name="Bitard-Feildel T."/>
            <person name="Chao H."/>
            <person name="Childers C.P."/>
            <person name="Dinh H."/>
            <person name="Doddapaneni H."/>
            <person name="Dugan S."/>
            <person name="Gowin J."/>
            <person name="Greiner C."/>
            <person name="Han Y."/>
            <person name="Hu H."/>
            <person name="Hughes D.S.T."/>
            <person name="Huylmans A.-K."/>
            <person name="Kemena C."/>
            <person name="Kremer L.P.M."/>
            <person name="Lee S.L."/>
            <person name="Lopez-Ezquerra A."/>
            <person name="Mallet L."/>
            <person name="Monroy-Kuhn J.M."/>
            <person name="Moser A."/>
            <person name="Murali S.C."/>
            <person name="Muzny D.M."/>
            <person name="Otani S."/>
            <person name="Piulachs M.-D."/>
            <person name="Poelchau M."/>
            <person name="Qu J."/>
            <person name="Schaub F."/>
            <person name="Wada-Katsumata A."/>
            <person name="Worley K.C."/>
            <person name="Xie Q."/>
            <person name="Ylla G."/>
            <person name="Poulsen M."/>
            <person name="Gibbs R.A."/>
            <person name="Schal C."/>
            <person name="Richards S."/>
            <person name="Belles X."/>
            <person name="Korb J."/>
            <person name="Bornberg-Bauer E."/>
        </authorList>
    </citation>
    <scope>NUCLEOTIDE SEQUENCE [LARGE SCALE GENOMIC DNA]</scope>
    <source>
        <tissue evidence="8">Whole body</tissue>
    </source>
</reference>
<dbReference type="Gene3D" id="2.60.210.10">
    <property type="entry name" value="Apoptosis, Tumor Necrosis Factor Receptor Associated Protein 2, Chain A"/>
    <property type="match status" value="1"/>
</dbReference>
<dbReference type="Proteomes" id="UP000235965">
    <property type="component" value="Unassembled WGS sequence"/>
</dbReference>
<feature type="domain" description="E3 ubiquitin-protein ligase Sina-like RING finger" evidence="7">
    <location>
        <begin position="15"/>
        <end position="49"/>
    </location>
</feature>
<comment type="similarity">
    <text evidence="1 5">Belongs to the SINA (Seven in absentia) family.</text>
</comment>
<dbReference type="SUPFAM" id="SSF49599">
    <property type="entry name" value="TRAF domain-like"/>
    <property type="match status" value="1"/>
</dbReference>
<comment type="domain">
    <text evidence="5">The RING-type zinc finger domain is essential for ubiquitin ligase activity.</text>
</comment>
<dbReference type="InterPro" id="IPR004162">
    <property type="entry name" value="SINA-like_animal"/>
</dbReference>
<dbReference type="InterPro" id="IPR018121">
    <property type="entry name" value="7-in-absentia-prot_TRAF-dom"/>
</dbReference>
<evidence type="ECO:0000313" key="8">
    <source>
        <dbReference type="EMBL" id="PNF30035.1"/>
    </source>
</evidence>
<dbReference type="GO" id="GO:0016567">
    <property type="term" value="P:protein ubiquitination"/>
    <property type="evidence" value="ECO:0007669"/>
    <property type="project" value="UniProtKB-UniPathway"/>
</dbReference>
<comment type="pathway">
    <text evidence="5">Protein modification; protein ubiquitination.</text>
</comment>
<evidence type="ECO:0000313" key="9">
    <source>
        <dbReference type="Proteomes" id="UP000235965"/>
    </source>
</evidence>
<dbReference type="PANTHER" id="PTHR45877:SF2">
    <property type="entry name" value="E3 UBIQUITIN-PROTEIN LIGASE SINA-RELATED"/>
    <property type="match status" value="1"/>
</dbReference>
<comment type="catalytic activity">
    <reaction evidence="5">
        <text>S-ubiquitinyl-[E2 ubiquitin-conjugating enzyme]-L-cysteine + [acceptor protein]-L-lysine = [E2 ubiquitin-conjugating enzyme]-L-cysteine + N(6)-ubiquitinyl-[acceptor protein]-L-lysine.</text>
        <dbReference type="EC" id="2.3.2.27"/>
    </reaction>
</comment>
<keyword evidence="9" id="KW-1185">Reference proteome</keyword>
<dbReference type="GO" id="GO:0008270">
    <property type="term" value="F:zinc ion binding"/>
    <property type="evidence" value="ECO:0007669"/>
    <property type="project" value="UniProtKB-KW"/>
</dbReference>
<comment type="caution">
    <text evidence="8">The sequence shown here is derived from an EMBL/GenBank/DDBJ whole genome shotgun (WGS) entry which is preliminary data.</text>
</comment>
<evidence type="ECO:0000256" key="3">
    <source>
        <dbReference type="ARBA" id="ARBA00022771"/>
    </source>
</evidence>
<dbReference type="GO" id="GO:0031624">
    <property type="term" value="F:ubiquitin conjugating enzyme binding"/>
    <property type="evidence" value="ECO:0007669"/>
    <property type="project" value="TreeGrafter"/>
</dbReference>
<sequence>MEAPGTDFDEYEFECTFCKDNIRPPATVCETGHAICSRCGRFLEDHPTCAGSPHEARCFATDNFARLGIHEPYPTVECNCPVSLTSRSQCPWAGKLEEIKKHIIQNHDKRIADKSGKFSMPFTNVTSQASYSLVISTLGEVFLRRAQIRDDNFYLVVMYIGPIKYASRFKYSFTINKKNSVENISICQKTRSFTENCEDIYRSRNCIKLHYDVVSDFLLDNNDLPNMMEISRV</sequence>
<proteinExistence type="inferred from homology"/>
<dbReference type="PANTHER" id="PTHR45877">
    <property type="entry name" value="E3 UBIQUITIN-PROTEIN LIGASE SIAH2"/>
    <property type="match status" value="1"/>
</dbReference>
<dbReference type="EMBL" id="NEVH01013199">
    <property type="protein sequence ID" value="PNF30035.1"/>
    <property type="molecule type" value="Genomic_DNA"/>
</dbReference>
<evidence type="ECO:0000256" key="2">
    <source>
        <dbReference type="ARBA" id="ARBA00022723"/>
    </source>
</evidence>
<keyword evidence="4 5" id="KW-0862">Zinc</keyword>
<dbReference type="STRING" id="105785.A0A2J7QN66"/>
<evidence type="ECO:0000259" key="7">
    <source>
        <dbReference type="Pfam" id="PF21362"/>
    </source>
</evidence>
<dbReference type="Pfam" id="PF21362">
    <property type="entry name" value="Sina_RING"/>
    <property type="match status" value="1"/>
</dbReference>
<keyword evidence="3 5" id="KW-0863">Zinc-finger</keyword>
<dbReference type="EC" id="2.3.2.27" evidence="5"/>
<dbReference type="InterPro" id="IPR049548">
    <property type="entry name" value="Sina-like_RING"/>
</dbReference>
<dbReference type="InParanoid" id="A0A2J7QN66"/>
<evidence type="ECO:0000259" key="6">
    <source>
        <dbReference type="Pfam" id="PF03145"/>
    </source>
</evidence>
<dbReference type="InterPro" id="IPR008974">
    <property type="entry name" value="TRAF-like"/>
</dbReference>
<evidence type="ECO:0000256" key="4">
    <source>
        <dbReference type="ARBA" id="ARBA00022833"/>
    </source>
</evidence>